<keyword evidence="5" id="KW-0297">G-protein coupled receptor</keyword>
<dbReference type="CDD" id="cd00637">
    <property type="entry name" value="7tm_classA_rhodopsin-like"/>
    <property type="match status" value="1"/>
</dbReference>
<feature type="compositionally biased region" description="Polar residues" evidence="9">
    <location>
        <begin position="341"/>
        <end position="358"/>
    </location>
</feature>
<evidence type="ECO:0000259" key="11">
    <source>
        <dbReference type="PROSITE" id="PS50262"/>
    </source>
</evidence>
<dbReference type="GeneID" id="111121615"/>
<dbReference type="FunFam" id="1.20.1070.10:FF:000345">
    <property type="entry name" value="40S ribosomal protein S27"/>
    <property type="match status" value="1"/>
</dbReference>
<dbReference type="OrthoDB" id="10044919at2759"/>
<dbReference type="RefSeq" id="XP_022318677.1">
    <property type="nucleotide sequence ID" value="XM_022462969.1"/>
</dbReference>
<feature type="domain" description="G-protein coupled receptors family 1 profile" evidence="11">
    <location>
        <begin position="67"/>
        <end position="321"/>
    </location>
</feature>
<evidence type="ECO:0000256" key="7">
    <source>
        <dbReference type="ARBA" id="ARBA00023170"/>
    </source>
</evidence>
<protein>
    <submittedName>
        <fullName evidence="13">Melatonin receptor type 1C-like</fullName>
    </submittedName>
</protein>
<evidence type="ECO:0000256" key="4">
    <source>
        <dbReference type="ARBA" id="ARBA00022989"/>
    </source>
</evidence>
<evidence type="ECO:0000256" key="9">
    <source>
        <dbReference type="SAM" id="MobiDB-lite"/>
    </source>
</evidence>
<dbReference type="PANTHER" id="PTHR24228">
    <property type="entry name" value="B2 BRADYKININ RECEPTOR/ANGIOTENSIN II RECEPTOR"/>
    <property type="match status" value="1"/>
</dbReference>
<sequence length="398" mass="44521">MGVFEATTPGSCMERIGSTNDTLEDCLGSNNITRMAIRQDPLLETDTTMAIVYIVIVGIALLVGTMGNTLILLVSAVMRGINKSGKEFIINLAIADFCVSAIADPLCIVGVAKGEEFFDDKQWLCEFVASMCLTACFCAFLSLTLLTLSRYVYLCHNQLYDKLFNRGSCIVMCVMCWATAFMFEFPNFIGWGGHYFDKKNHQCIWDRTASMSYTMFVSIGLIGGPLVLMAICYFLIFQQIWETKRDIYKLDSDNPMRMRKAWNETVRSSKTLFCIFIVFVVFWTPYAVTVALDVQDNLSTELHLFVTLLAHLHSSVNCIIYAAGNKKFRKGIMRLFGCRQSTKSSFSSNPDVTTKRTNSSSSTSPSLNSDSYHHANQKGNLDISSSLCTIGSTYNLKK</sequence>
<feature type="compositionally biased region" description="Low complexity" evidence="9">
    <location>
        <begin position="359"/>
        <end position="370"/>
    </location>
</feature>
<evidence type="ECO:0000256" key="10">
    <source>
        <dbReference type="SAM" id="Phobius"/>
    </source>
</evidence>
<dbReference type="PANTHER" id="PTHR24228:SF75">
    <property type="entry name" value="G-PROTEIN COUPLED RECEPTORS FAMILY 1 PROFILE DOMAIN-CONTAINING PROTEIN"/>
    <property type="match status" value="1"/>
</dbReference>
<organism evidence="12 13">
    <name type="scientific">Crassostrea virginica</name>
    <name type="common">Eastern oyster</name>
    <dbReference type="NCBI Taxonomy" id="6565"/>
    <lineage>
        <taxon>Eukaryota</taxon>
        <taxon>Metazoa</taxon>
        <taxon>Spiralia</taxon>
        <taxon>Lophotrochozoa</taxon>
        <taxon>Mollusca</taxon>
        <taxon>Bivalvia</taxon>
        <taxon>Autobranchia</taxon>
        <taxon>Pteriomorphia</taxon>
        <taxon>Ostreida</taxon>
        <taxon>Ostreoidea</taxon>
        <taxon>Ostreidae</taxon>
        <taxon>Crassostrea</taxon>
    </lineage>
</organism>
<dbReference type="Gene3D" id="1.20.1070.10">
    <property type="entry name" value="Rhodopsin 7-helix transmembrane proteins"/>
    <property type="match status" value="1"/>
</dbReference>
<feature type="region of interest" description="Disordered" evidence="9">
    <location>
        <begin position="341"/>
        <end position="373"/>
    </location>
</feature>
<evidence type="ECO:0000256" key="2">
    <source>
        <dbReference type="ARBA" id="ARBA00022475"/>
    </source>
</evidence>
<feature type="transmembrane region" description="Helical" evidence="10">
    <location>
        <begin position="211"/>
        <end position="236"/>
    </location>
</feature>
<evidence type="ECO:0000313" key="13">
    <source>
        <dbReference type="RefSeq" id="XP_022318677.1"/>
    </source>
</evidence>
<keyword evidence="8" id="KW-0807">Transducer</keyword>
<feature type="transmembrane region" description="Helical" evidence="10">
    <location>
        <begin position="169"/>
        <end position="191"/>
    </location>
</feature>
<dbReference type="KEGG" id="cvn:111121615"/>
<dbReference type="InterPro" id="IPR000276">
    <property type="entry name" value="GPCR_Rhodpsn"/>
</dbReference>
<dbReference type="GO" id="GO:0004930">
    <property type="term" value="F:G protein-coupled receptor activity"/>
    <property type="evidence" value="ECO:0007669"/>
    <property type="project" value="UniProtKB-KW"/>
</dbReference>
<feature type="transmembrane region" description="Helical" evidence="10">
    <location>
        <begin position="304"/>
        <end position="324"/>
    </location>
</feature>
<keyword evidence="7" id="KW-0675">Receptor</keyword>
<dbReference type="InterPro" id="IPR017452">
    <property type="entry name" value="GPCR_Rhodpsn_7TM"/>
</dbReference>
<keyword evidence="2" id="KW-1003">Cell membrane</keyword>
<comment type="subcellular location">
    <subcellularLocation>
        <location evidence="1">Cell membrane</location>
        <topology evidence="1">Multi-pass membrane protein</topology>
    </subcellularLocation>
</comment>
<evidence type="ECO:0000313" key="12">
    <source>
        <dbReference type="Proteomes" id="UP000694844"/>
    </source>
</evidence>
<dbReference type="PRINTS" id="PR00237">
    <property type="entry name" value="GPCRRHODOPSN"/>
</dbReference>
<keyword evidence="12" id="KW-1185">Reference proteome</keyword>
<accession>A0A8B8CS63</accession>
<proteinExistence type="predicted"/>
<keyword evidence="6 10" id="KW-0472">Membrane</keyword>
<feature type="transmembrane region" description="Helical" evidence="10">
    <location>
        <begin position="50"/>
        <end position="76"/>
    </location>
</feature>
<dbReference type="AlphaFoldDB" id="A0A8B8CS63"/>
<evidence type="ECO:0000256" key="1">
    <source>
        <dbReference type="ARBA" id="ARBA00004651"/>
    </source>
</evidence>
<name>A0A8B8CS63_CRAVI</name>
<evidence type="ECO:0000256" key="8">
    <source>
        <dbReference type="ARBA" id="ARBA00023224"/>
    </source>
</evidence>
<gene>
    <name evidence="13" type="primary">LOC111121615</name>
</gene>
<dbReference type="GO" id="GO:0005886">
    <property type="term" value="C:plasma membrane"/>
    <property type="evidence" value="ECO:0007669"/>
    <property type="project" value="UniProtKB-SubCell"/>
</dbReference>
<dbReference type="PROSITE" id="PS50262">
    <property type="entry name" value="G_PROTEIN_RECEP_F1_2"/>
    <property type="match status" value="1"/>
</dbReference>
<reference evidence="13" key="1">
    <citation type="submission" date="2025-08" db="UniProtKB">
        <authorList>
            <consortium name="RefSeq"/>
        </authorList>
    </citation>
    <scope>IDENTIFICATION</scope>
    <source>
        <tissue evidence="13">Whole sample</tissue>
    </source>
</reference>
<feature type="transmembrane region" description="Helical" evidence="10">
    <location>
        <begin position="88"/>
        <end position="112"/>
    </location>
</feature>
<evidence type="ECO:0000256" key="6">
    <source>
        <dbReference type="ARBA" id="ARBA00023136"/>
    </source>
</evidence>
<dbReference type="SUPFAM" id="SSF81321">
    <property type="entry name" value="Family A G protein-coupled receptor-like"/>
    <property type="match status" value="1"/>
</dbReference>
<feature type="transmembrane region" description="Helical" evidence="10">
    <location>
        <begin position="127"/>
        <end position="148"/>
    </location>
</feature>
<evidence type="ECO:0000256" key="3">
    <source>
        <dbReference type="ARBA" id="ARBA00022692"/>
    </source>
</evidence>
<dbReference type="Proteomes" id="UP000694844">
    <property type="component" value="Chromosome 2"/>
</dbReference>
<keyword evidence="3 10" id="KW-0812">Transmembrane</keyword>
<feature type="transmembrane region" description="Helical" evidence="10">
    <location>
        <begin position="272"/>
        <end position="292"/>
    </location>
</feature>
<dbReference type="Pfam" id="PF00001">
    <property type="entry name" value="7tm_1"/>
    <property type="match status" value="1"/>
</dbReference>
<evidence type="ECO:0000256" key="5">
    <source>
        <dbReference type="ARBA" id="ARBA00023040"/>
    </source>
</evidence>
<keyword evidence="4 10" id="KW-1133">Transmembrane helix</keyword>